<dbReference type="EMBL" id="ACVQ01000006">
    <property type="protein sequence ID" value="EET80534.1"/>
    <property type="molecule type" value="Genomic_DNA"/>
</dbReference>
<gene>
    <name evidence="1" type="ORF">CAMSH0001_0004</name>
</gene>
<evidence type="ECO:0000313" key="1">
    <source>
        <dbReference type="EMBL" id="EET80534.1"/>
    </source>
</evidence>
<reference evidence="1 2" key="1">
    <citation type="submission" date="2009-07" db="EMBL/GenBank/DDBJ databases">
        <authorList>
            <person name="Madupu R."/>
            <person name="Sebastian Y."/>
            <person name="Durkin A.S."/>
            <person name="Torralba M."/>
            <person name="Methe B."/>
            <person name="Sutton G.G."/>
            <person name="Strausberg R.L."/>
            <person name="Nelson K.E."/>
        </authorList>
    </citation>
    <scope>NUCLEOTIDE SEQUENCE [LARGE SCALE GENOMIC DNA]</scope>
    <source>
        <strain evidence="1 2">RM3277</strain>
    </source>
</reference>
<accession>C6RDH3</accession>
<comment type="caution">
    <text evidence="1">The sequence shown here is derived from an EMBL/GenBank/DDBJ whole genome shotgun (WGS) entry which is preliminary data.</text>
</comment>
<name>C6RDH3_9BACT</name>
<sequence>MFKLFTAARRQRVGCRSKISSKFTQDFCRFKLQILYPQDSRKFNPKGGKWHF</sequence>
<organism evidence="1 2">
    <name type="scientific">Campylobacter showae RM3277</name>
    <dbReference type="NCBI Taxonomy" id="553219"/>
    <lineage>
        <taxon>Bacteria</taxon>
        <taxon>Pseudomonadati</taxon>
        <taxon>Campylobacterota</taxon>
        <taxon>Epsilonproteobacteria</taxon>
        <taxon>Campylobacterales</taxon>
        <taxon>Campylobacteraceae</taxon>
        <taxon>Campylobacter</taxon>
    </lineage>
</organism>
<keyword evidence="2" id="KW-1185">Reference proteome</keyword>
<dbReference type="Proteomes" id="UP000003107">
    <property type="component" value="Unassembled WGS sequence"/>
</dbReference>
<protein>
    <submittedName>
        <fullName evidence="1">Uncharacterized protein</fullName>
    </submittedName>
</protein>
<proteinExistence type="predicted"/>
<evidence type="ECO:0000313" key="2">
    <source>
        <dbReference type="Proteomes" id="UP000003107"/>
    </source>
</evidence>
<dbReference type="AlphaFoldDB" id="C6RDH3"/>